<accession>A0A8D8SBS8</accession>
<dbReference type="SUPFAM" id="SSF56672">
    <property type="entry name" value="DNA/RNA polymerases"/>
    <property type="match status" value="1"/>
</dbReference>
<dbReference type="Pfam" id="PF13650">
    <property type="entry name" value="Asp_protease_2"/>
    <property type="match status" value="1"/>
</dbReference>
<dbReference type="InterPro" id="IPR012337">
    <property type="entry name" value="RNaseH-like_sf"/>
</dbReference>
<evidence type="ECO:0000313" key="3">
    <source>
        <dbReference type="EMBL" id="CAG6665641.1"/>
    </source>
</evidence>
<dbReference type="InterPro" id="IPR041588">
    <property type="entry name" value="Integrase_H2C2"/>
</dbReference>
<dbReference type="PANTHER" id="PTHR47331">
    <property type="entry name" value="PHD-TYPE DOMAIN-CONTAINING PROTEIN"/>
    <property type="match status" value="1"/>
</dbReference>
<dbReference type="GO" id="GO:0042575">
    <property type="term" value="C:DNA polymerase complex"/>
    <property type="evidence" value="ECO:0007669"/>
    <property type="project" value="UniProtKB-ARBA"/>
</dbReference>
<dbReference type="Pfam" id="PF18701">
    <property type="entry name" value="DUF5641"/>
    <property type="match status" value="1"/>
</dbReference>
<dbReference type="InterPro" id="IPR001584">
    <property type="entry name" value="Integrase_cat-core"/>
</dbReference>
<dbReference type="SUPFAM" id="SSF53098">
    <property type="entry name" value="Ribonuclease H-like"/>
    <property type="match status" value="1"/>
</dbReference>
<dbReference type="GO" id="GO:0071897">
    <property type="term" value="P:DNA biosynthetic process"/>
    <property type="evidence" value="ECO:0007669"/>
    <property type="project" value="UniProtKB-ARBA"/>
</dbReference>
<dbReference type="InterPro" id="IPR021109">
    <property type="entry name" value="Peptidase_aspartic_dom_sf"/>
</dbReference>
<organism evidence="3">
    <name type="scientific">Cacopsylla melanoneura</name>
    <dbReference type="NCBI Taxonomy" id="428564"/>
    <lineage>
        <taxon>Eukaryota</taxon>
        <taxon>Metazoa</taxon>
        <taxon>Ecdysozoa</taxon>
        <taxon>Arthropoda</taxon>
        <taxon>Hexapoda</taxon>
        <taxon>Insecta</taxon>
        <taxon>Pterygota</taxon>
        <taxon>Neoptera</taxon>
        <taxon>Paraneoptera</taxon>
        <taxon>Hemiptera</taxon>
        <taxon>Sternorrhyncha</taxon>
        <taxon>Psylloidea</taxon>
        <taxon>Psyllidae</taxon>
        <taxon>Psyllinae</taxon>
        <taxon>Cacopsylla</taxon>
    </lineage>
</organism>
<dbReference type="Pfam" id="PF05380">
    <property type="entry name" value="Peptidase_A17"/>
    <property type="match status" value="1"/>
</dbReference>
<protein>
    <recommendedName>
        <fullName evidence="2">Integrase catalytic domain-containing protein</fullName>
    </recommendedName>
</protein>
<name>A0A8D8SBS8_9HEMI</name>
<dbReference type="InterPro" id="IPR008042">
    <property type="entry name" value="Retrotrans_Pao"/>
</dbReference>
<reference evidence="3" key="1">
    <citation type="submission" date="2021-05" db="EMBL/GenBank/DDBJ databases">
        <authorList>
            <person name="Alioto T."/>
            <person name="Alioto T."/>
            <person name="Gomez Garrido J."/>
        </authorList>
    </citation>
    <scope>NUCLEOTIDE SEQUENCE</scope>
</reference>
<proteinExistence type="predicted"/>
<dbReference type="InterPro" id="IPR036397">
    <property type="entry name" value="RNaseH_sf"/>
</dbReference>
<feature type="chain" id="PRO_5034062912" description="Integrase catalytic domain-containing protein" evidence="1">
    <location>
        <begin position="21"/>
        <end position="1291"/>
    </location>
</feature>
<dbReference type="Gene3D" id="3.30.420.10">
    <property type="entry name" value="Ribonuclease H-like superfamily/Ribonuclease H"/>
    <property type="match status" value="1"/>
</dbReference>
<sequence>MTRLLHVVLILPYLVLLIKQFCFPLNGKTHLVRMLLDSGSMSHFITLPCAQKLGLPIDNTPTSVQGIGSTNKSVSGQTCFTFSSRFDPNVSFSVHALVVDHVTSKLPTARIQSQALKHLQGMQVSDDTYYEPQSISGILGASLWPLVIQSGQIIGGPNSPIGVCTKLGIVVMGTAPIQGDASDGSNHTFCTFAEQSLDTMVHKLWELEDIPDVGASPYNDEEALCEELYKNTVSRDVSGRFTVALPFKESPDVLGDSYMNAKKRLLSLEKKLEKSPEFRQGYNEALRNFIDSGHMSLSDNHNVSGDPVFILPHHAVIKQSSSTPIRPVFDGSCVTSTQKSLNDILFSGPNIYSDLFVVLCNMRLFSIGICSDIRKMFRQIFVRPQDREFQKILWRFDPHDPVSVYTLNTVVFGLKPSPWLALRTVKQLVIEEGAKYPIASHVVSRDIYMDDLVTSVADEHEAKELYTQLKDFFRSGGFELVKWSSNSLRLLQDIPESDRLLKPLELEDKGFQKILGMQWESKDDFFSFRIEENASDTPCTKRSILSFAAKIWDILGFLCPVIIKIKILLQQLWSQHLDWDDTPPYHIVKTWNEFRLEFQKLSQLKIPRHLGVLDHNMPVTLVGFSDASEKAYACVIYCRVVLPNDDVIVRFVCAKSKVAPLKTISIPRLELCGALLLSKLMFVIINTFQSRCNISDTYCFSDSTVALNWIKKCPSQLNTFVANRVTKIQHNVEKQHWFHCSGSDNPADYATRGLTPSELMHEHCIWFTGPSWLSQDITEWNYHPVEVMNSVPEEKKVILVSVENKPKCPFDFFSPIFKRFSSWSKLLHMFVYVLRFVKIIPTGDNISYSDIKIAEHYILKIIQKFHFSDVFDSIHRNEPCSPSIRKLNPFIQGSLLRVGGRLVHSDLNYEQKHPILLPQKDHVVTLLVEYHHKINLHTGSTLLFCLLRNNYWILGARNLVRKVVRSCNICFRCKPESTTPLMGNLPEYRVQPAVKAFIHTGLDMAGPFHITLSKHRGVKSQKAYLCLFICMCTKALHLELVSEMTTESFMAAFKRFISRRGPVLYMYSDNGSNFVGAKNKLDEDFRLGLIQQQIIWKFSPPSAPHMSGIWESGVKCVKTHLYRVIGTQILTYEELNSIFIMIEGVLNSKPLCKLSTDDSSEPVALTPAHFLTFQPLAHLPARDVLSEPANRLTRYQLLDQMVQSFWKRWSNEYLHTLQVRSKWTKHADSSITVGTVVLIKQDNFVPPLQWPLGVVVKVSPGTDGIVRVADVKTKNGIFRRPVVKLCPLPTQ</sequence>
<dbReference type="InterPro" id="IPR040676">
    <property type="entry name" value="DUF5641"/>
</dbReference>
<dbReference type="InterPro" id="IPR043502">
    <property type="entry name" value="DNA/RNA_pol_sf"/>
</dbReference>
<keyword evidence="1" id="KW-0732">Signal</keyword>
<dbReference type="EMBL" id="HBUF01211266">
    <property type="protein sequence ID" value="CAG6665641.1"/>
    <property type="molecule type" value="Transcribed_RNA"/>
</dbReference>
<evidence type="ECO:0000259" key="2">
    <source>
        <dbReference type="PROSITE" id="PS50994"/>
    </source>
</evidence>
<feature type="domain" description="Integrase catalytic" evidence="2">
    <location>
        <begin position="988"/>
        <end position="1175"/>
    </location>
</feature>
<dbReference type="GO" id="GO:0015074">
    <property type="term" value="P:DNA integration"/>
    <property type="evidence" value="ECO:0007669"/>
    <property type="project" value="InterPro"/>
</dbReference>
<dbReference type="PROSITE" id="PS50994">
    <property type="entry name" value="INTEGRASE"/>
    <property type="match status" value="1"/>
</dbReference>
<feature type="signal peptide" evidence="1">
    <location>
        <begin position="1"/>
        <end position="20"/>
    </location>
</feature>
<dbReference type="CDD" id="cd00303">
    <property type="entry name" value="retropepsin_like"/>
    <property type="match status" value="1"/>
</dbReference>
<dbReference type="Gene3D" id="2.40.70.10">
    <property type="entry name" value="Acid Proteases"/>
    <property type="match status" value="1"/>
</dbReference>
<dbReference type="PANTHER" id="PTHR47331:SF5">
    <property type="entry name" value="RIBONUCLEASE H"/>
    <property type="match status" value="1"/>
</dbReference>
<evidence type="ECO:0000256" key="1">
    <source>
        <dbReference type="SAM" id="SignalP"/>
    </source>
</evidence>
<dbReference type="Gene3D" id="1.10.340.70">
    <property type="match status" value="1"/>
</dbReference>
<dbReference type="Pfam" id="PF17921">
    <property type="entry name" value="Integrase_H2C2"/>
    <property type="match status" value="1"/>
</dbReference>
<dbReference type="GO" id="GO:0003676">
    <property type="term" value="F:nucleic acid binding"/>
    <property type="evidence" value="ECO:0007669"/>
    <property type="project" value="InterPro"/>
</dbReference>